<evidence type="ECO:0000256" key="1">
    <source>
        <dbReference type="SAM" id="SignalP"/>
    </source>
</evidence>
<proteinExistence type="predicted"/>
<dbReference type="EMBL" id="JAVRHQ010000013">
    <property type="protein sequence ID" value="MDT0643492.1"/>
    <property type="molecule type" value="Genomic_DNA"/>
</dbReference>
<keyword evidence="1" id="KW-0732">Signal</keyword>
<keyword evidence="3" id="KW-1185">Reference proteome</keyword>
<protein>
    <recommendedName>
        <fullName evidence="4">Lipoprotein</fullName>
    </recommendedName>
</protein>
<evidence type="ECO:0000313" key="2">
    <source>
        <dbReference type="EMBL" id="MDT0643492.1"/>
    </source>
</evidence>
<dbReference type="RefSeq" id="WP_311535112.1">
    <property type="nucleotide sequence ID" value="NZ_JAVRHQ010000013.1"/>
</dbReference>
<evidence type="ECO:0000313" key="3">
    <source>
        <dbReference type="Proteomes" id="UP001262889"/>
    </source>
</evidence>
<sequence>MKRLFLLLLLFAIAGCNSAKIVNTEKPGEMSERRIEDVVIIGVTSNAPAGSFFENRLKKALQKEGVHAVPAYDSLDFSFPNIKKAEEELEISGEELWNRGFKTILISKIENVEERPNFFQFLGSIWGSNPEVREDAKIEKKSAPVEEGFNNSKIYHSNTEVYALTENGMVLIWSCSLELKNPRKFKSSVKKYIRTLIEAMEQDNILPGN</sequence>
<name>A0ABU3CAW8_9FLAO</name>
<dbReference type="PROSITE" id="PS51257">
    <property type="entry name" value="PROKAR_LIPOPROTEIN"/>
    <property type="match status" value="1"/>
</dbReference>
<evidence type="ECO:0008006" key="4">
    <source>
        <dbReference type="Google" id="ProtNLM"/>
    </source>
</evidence>
<dbReference type="Proteomes" id="UP001262889">
    <property type="component" value="Unassembled WGS sequence"/>
</dbReference>
<organism evidence="2 3">
    <name type="scientific">Autumnicola tepida</name>
    <dbReference type="NCBI Taxonomy" id="3075595"/>
    <lineage>
        <taxon>Bacteria</taxon>
        <taxon>Pseudomonadati</taxon>
        <taxon>Bacteroidota</taxon>
        <taxon>Flavobacteriia</taxon>
        <taxon>Flavobacteriales</taxon>
        <taxon>Flavobacteriaceae</taxon>
        <taxon>Autumnicola</taxon>
    </lineage>
</organism>
<comment type="caution">
    <text evidence="2">The sequence shown here is derived from an EMBL/GenBank/DDBJ whole genome shotgun (WGS) entry which is preliminary data.</text>
</comment>
<gene>
    <name evidence="2" type="ORF">RM553_11675</name>
</gene>
<feature type="signal peptide" evidence="1">
    <location>
        <begin position="1"/>
        <end position="19"/>
    </location>
</feature>
<feature type="chain" id="PRO_5047375980" description="Lipoprotein" evidence="1">
    <location>
        <begin position="20"/>
        <end position="209"/>
    </location>
</feature>
<accession>A0ABU3CAW8</accession>
<reference evidence="2 3" key="1">
    <citation type="submission" date="2023-09" db="EMBL/GenBank/DDBJ databases">
        <authorList>
            <person name="Rey-Velasco X."/>
        </authorList>
    </citation>
    <scope>NUCLEOTIDE SEQUENCE [LARGE SCALE GENOMIC DNA]</scope>
    <source>
        <strain evidence="2 3">F363</strain>
    </source>
</reference>